<dbReference type="InterPro" id="IPR011333">
    <property type="entry name" value="SKP1/BTB/POZ_sf"/>
</dbReference>
<sequence>MIPYENGDVEIQIQHSRFLVSSSVMSQTSPEFHKLFTQDGSLRGRIELPDENPVAFRLICQSAHGSFIPQAHISLQTLVDMADAIRRYKIPASSRVHNTVAYSFIVQTLRPETLSTVQLLKLLRVAKNLGNNKLKQFLEDVFFLRPLKLEALPVEQIADCLDTDCVILIANLMLRAAACRTEMASTLLSSSRNDKTLHLHERSDLAVWILKDSPSLQEINARLQSIRSAVDLQREQLLDASGAIKEATADIGRYVCTTIGDGQELEEDHTEKTVEVDAHHTIKHLEIQIAKDGRMSRNSLDVDDLDLESVSSSGTKFEDIEAYEGPMGTMFDCYPDYKDDESVTSIKTV</sequence>
<gene>
    <name evidence="2" type="ORF">GMOD_00004930</name>
</gene>
<dbReference type="Pfam" id="PF00651">
    <property type="entry name" value="BTB"/>
    <property type="match status" value="1"/>
</dbReference>
<dbReference type="EMBL" id="KE747843">
    <property type="protein sequence ID" value="RMZ74091.1"/>
    <property type="molecule type" value="Genomic_DNA"/>
</dbReference>
<dbReference type="OrthoDB" id="3789582at2759"/>
<proteinExistence type="predicted"/>
<accession>A0A3M7MHT9</accession>
<dbReference type="AlphaFoldDB" id="A0A3M7MHT9"/>
<dbReference type="Proteomes" id="UP000265663">
    <property type="component" value="Unassembled WGS sequence"/>
</dbReference>
<protein>
    <submittedName>
        <fullName evidence="2">Membrane protein</fullName>
    </submittedName>
</protein>
<keyword evidence="3" id="KW-1185">Reference proteome</keyword>
<dbReference type="SUPFAM" id="SSF54695">
    <property type="entry name" value="POZ domain"/>
    <property type="match status" value="1"/>
</dbReference>
<evidence type="ECO:0000313" key="2">
    <source>
        <dbReference type="EMBL" id="RMZ74091.1"/>
    </source>
</evidence>
<feature type="domain" description="BTB" evidence="1">
    <location>
        <begin position="8"/>
        <end position="92"/>
    </location>
</feature>
<dbReference type="CDD" id="cd18186">
    <property type="entry name" value="BTB_POZ_ZBTB_KLHL-like"/>
    <property type="match status" value="1"/>
</dbReference>
<dbReference type="InterPro" id="IPR000210">
    <property type="entry name" value="BTB/POZ_dom"/>
</dbReference>
<reference evidence="2 3" key="1">
    <citation type="journal article" date="2014" name="PLoS ONE">
        <title>De novo Genome Assembly of the Fungal Plant Pathogen Pyrenophora semeniperda.</title>
        <authorList>
            <person name="Soliai M.M."/>
            <person name="Meyer S.E."/>
            <person name="Udall J.A."/>
            <person name="Elzinga D.E."/>
            <person name="Hermansen R.A."/>
            <person name="Bodily P.M."/>
            <person name="Hart A.A."/>
            <person name="Coleman C.E."/>
        </authorList>
    </citation>
    <scope>NUCLEOTIDE SEQUENCE [LARGE SCALE GENOMIC DNA]</scope>
    <source>
        <strain evidence="2 3">CCB06</strain>
        <tissue evidence="2">Mycelium</tissue>
    </source>
</reference>
<evidence type="ECO:0000259" key="1">
    <source>
        <dbReference type="Pfam" id="PF00651"/>
    </source>
</evidence>
<organism evidence="2 3">
    <name type="scientific">Pyrenophora seminiperda CCB06</name>
    <dbReference type="NCBI Taxonomy" id="1302712"/>
    <lineage>
        <taxon>Eukaryota</taxon>
        <taxon>Fungi</taxon>
        <taxon>Dikarya</taxon>
        <taxon>Ascomycota</taxon>
        <taxon>Pezizomycotina</taxon>
        <taxon>Dothideomycetes</taxon>
        <taxon>Pleosporomycetidae</taxon>
        <taxon>Pleosporales</taxon>
        <taxon>Pleosporineae</taxon>
        <taxon>Pleosporaceae</taxon>
        <taxon>Pyrenophora</taxon>
    </lineage>
</organism>
<name>A0A3M7MHT9_9PLEO</name>
<evidence type="ECO:0000313" key="3">
    <source>
        <dbReference type="Proteomes" id="UP000265663"/>
    </source>
</evidence>
<dbReference type="Gene3D" id="3.30.710.10">
    <property type="entry name" value="Potassium Channel Kv1.1, Chain A"/>
    <property type="match status" value="1"/>
</dbReference>